<gene>
    <name evidence="1" type="ORF">BV494_24465</name>
</gene>
<name>A0A2L1UYN1_9GAMM</name>
<evidence type="ECO:0000313" key="2">
    <source>
        <dbReference type="Proteomes" id="UP000239197"/>
    </source>
</evidence>
<sequence length="148" mass="16640">MIQFEKFTFAELHAMSGSELEQYAERGEAFRCDLSRGVIHYLSYPDKWLCDMEHGCEFGAGAPVNIRLTLKARMSVTLCFTSSSDDVPYWQMYLPFDGGASVAWLYCSETFDPEHIFYTLQRIEGLVSAGYTTPERLAVALHKSGGAV</sequence>
<accession>A0A2L1UYN1</accession>
<dbReference type="KEGG" id="rox:BV494_24465"/>
<organism evidence="1 2">
    <name type="scientific">Rahnella sikkimica</name>
    <dbReference type="NCBI Taxonomy" id="1805933"/>
    <lineage>
        <taxon>Bacteria</taxon>
        <taxon>Pseudomonadati</taxon>
        <taxon>Pseudomonadota</taxon>
        <taxon>Gammaproteobacteria</taxon>
        <taxon>Enterobacterales</taxon>
        <taxon>Yersiniaceae</taxon>
        <taxon>Rahnella</taxon>
    </lineage>
</organism>
<dbReference type="Gene3D" id="3.40.50.11880">
    <property type="entry name" value="Plasmid SOS inhibition protein"/>
    <property type="match status" value="1"/>
</dbReference>
<dbReference type="EMBL" id="CP019064">
    <property type="protein sequence ID" value="AVF38056.1"/>
    <property type="molecule type" value="Genomic_DNA"/>
</dbReference>
<keyword evidence="1" id="KW-0614">Plasmid</keyword>
<dbReference type="Proteomes" id="UP000239197">
    <property type="component" value="Plasmid unnamed2"/>
</dbReference>
<reference evidence="2" key="1">
    <citation type="submission" date="2017-01" db="EMBL/GenBank/DDBJ databases">
        <title>Genome sequence of Rouxiella sp. ERMR1:05.</title>
        <authorList>
            <person name="Kumar R."/>
            <person name="Singh D."/>
            <person name="Kumar S."/>
        </authorList>
    </citation>
    <scope>NUCLEOTIDE SEQUENCE [LARGE SCALE GENOMIC DNA]</scope>
    <source>
        <strain evidence="2">ERMR1:05</strain>
        <plasmid evidence="2">unnamed2</plasmid>
    </source>
</reference>
<proteinExistence type="predicted"/>
<dbReference type="InterPro" id="IPR038131">
    <property type="entry name" value="PsiB-like_sf"/>
</dbReference>
<geneLocation type="plasmid" evidence="1 2">
    <name>unnamed2</name>
</geneLocation>
<evidence type="ECO:0008006" key="3">
    <source>
        <dbReference type="Google" id="ProtNLM"/>
    </source>
</evidence>
<evidence type="ECO:0000313" key="1">
    <source>
        <dbReference type="EMBL" id="AVF38056.1"/>
    </source>
</evidence>
<dbReference type="Pfam" id="PF06290">
    <property type="entry name" value="PsiB"/>
    <property type="match status" value="1"/>
</dbReference>
<dbReference type="InterPro" id="IPR009385">
    <property type="entry name" value="Plasmid_inh_PsiB"/>
</dbReference>
<protein>
    <recommendedName>
        <fullName evidence="3">Conjugation system SOS inhibitor PsiB</fullName>
    </recommendedName>
</protein>
<dbReference type="OrthoDB" id="6488194at2"/>
<dbReference type="RefSeq" id="WP_104925384.1">
    <property type="nucleotide sequence ID" value="NZ_CP019064.1"/>
</dbReference>
<keyword evidence="2" id="KW-1185">Reference proteome</keyword>
<dbReference type="AlphaFoldDB" id="A0A2L1UYN1"/>